<organism evidence="2 3">
    <name type="scientific">Paenibacillus sedimenti</name>
    <dbReference type="NCBI Taxonomy" id="2770274"/>
    <lineage>
        <taxon>Bacteria</taxon>
        <taxon>Bacillati</taxon>
        <taxon>Bacillota</taxon>
        <taxon>Bacilli</taxon>
        <taxon>Bacillales</taxon>
        <taxon>Paenibacillaceae</taxon>
        <taxon>Paenibacillus</taxon>
    </lineage>
</organism>
<evidence type="ECO:0000313" key="3">
    <source>
        <dbReference type="Proteomes" id="UP000650466"/>
    </source>
</evidence>
<dbReference type="Pfam" id="PF07470">
    <property type="entry name" value="Glyco_hydro_88"/>
    <property type="match status" value="1"/>
</dbReference>
<dbReference type="InterPro" id="IPR012341">
    <property type="entry name" value="6hp_glycosidase-like_sf"/>
</dbReference>
<protein>
    <submittedName>
        <fullName evidence="2">Glycoside hydrolase family 88 protein</fullName>
    </submittedName>
</protein>
<dbReference type="InterPro" id="IPR010905">
    <property type="entry name" value="Glyco_hydro_88"/>
</dbReference>
<keyword evidence="1 2" id="KW-0378">Hydrolase</keyword>
<dbReference type="PANTHER" id="PTHR33886">
    <property type="entry name" value="UNSATURATED RHAMNOGALACTURONAN HYDROLASE (EUROFUNG)"/>
    <property type="match status" value="1"/>
</dbReference>
<dbReference type="EMBL" id="JACVVD010000005">
    <property type="protein sequence ID" value="MBD0381801.1"/>
    <property type="molecule type" value="Genomic_DNA"/>
</dbReference>
<dbReference type="PANTHER" id="PTHR33886:SF8">
    <property type="entry name" value="UNSATURATED RHAMNOGALACTURONAN HYDROLASE (EUROFUNG)"/>
    <property type="match status" value="1"/>
</dbReference>
<dbReference type="GO" id="GO:0005975">
    <property type="term" value="P:carbohydrate metabolic process"/>
    <property type="evidence" value="ECO:0007669"/>
    <property type="project" value="InterPro"/>
</dbReference>
<evidence type="ECO:0000313" key="2">
    <source>
        <dbReference type="EMBL" id="MBD0381801.1"/>
    </source>
</evidence>
<dbReference type="AlphaFoldDB" id="A0A926KRY7"/>
<dbReference type="InterPro" id="IPR052043">
    <property type="entry name" value="PolySaccharide_Degr_Enz"/>
</dbReference>
<accession>A0A926KRY7</accession>
<dbReference type="Proteomes" id="UP000650466">
    <property type="component" value="Unassembled WGS sequence"/>
</dbReference>
<keyword evidence="3" id="KW-1185">Reference proteome</keyword>
<dbReference type="InterPro" id="IPR008928">
    <property type="entry name" value="6-hairpin_glycosidase_sf"/>
</dbReference>
<evidence type="ECO:0000256" key="1">
    <source>
        <dbReference type="ARBA" id="ARBA00022801"/>
    </source>
</evidence>
<reference evidence="2" key="1">
    <citation type="submission" date="2020-09" db="EMBL/GenBank/DDBJ databases">
        <title>Draft Genome Sequence of Paenibacillus sp. WST5.</title>
        <authorList>
            <person name="Bao Z."/>
        </authorList>
    </citation>
    <scope>NUCLEOTIDE SEQUENCE</scope>
    <source>
        <strain evidence="2">WST5</strain>
    </source>
</reference>
<proteinExistence type="predicted"/>
<name>A0A926KRY7_9BACL</name>
<comment type="caution">
    <text evidence="2">The sequence shown here is derived from an EMBL/GenBank/DDBJ whole genome shotgun (WGS) entry which is preliminary data.</text>
</comment>
<sequence>MTTYIEELDSSNYRFGDNDQGILTLLADRYMGANPAAPFTFRAFHKSGIMQTAEGLFDINLAEKLPGARVGQYAYAAALVWSESERNLELGISCLGPLRFYFNGDLAYRSNVIDEIKPDAKVKLNVDFRKGWNFLALQMRKTPAGFGCLIGAEEAKVRILNVLAPFQERKGQAGWVFSESTDEDVYANGAFPDLLGAEADSGLRWLPRTEWSPEENGMLPCERIFGMHPGRAAYAWSSVIVPGTGKQICTLEGTSAGQLTVWIGGELVMVCEQAGEFAKTVELPAGKQDVLVKSICGVSRWGFQLRILAGTAACALVQPRQIHGYEEPWLYAGPVDTKDETDPSAIMSLSQLFNDAVGGPGMSGKVYWQLDAPAGRVRPYYENAMLSNKWTTSGVTNFGRWDYPLGVTMYGLLQTGRLLDRSDLIRYSIAHIRACTDMYEYSLWDRREYGFPAVNQQLVLMKMLDNCGSFGSAMLEAYAECEDPNFVAIANKIADFMIKRLERKKDGAFFRECRGDYSENTMWADDLYMSTPFLRRYAGITGSQGALDEAAQQFLLFKKYLFMPEQKIMSHVFDFKYERATGVPWGRGNGWTIFSLSEVLEVLPPEHPSRPELLAFFNELCEGYVKLQGENGLWHQVLNDSDAYQEASCTAMFAFAFARGVRFGWLSEPAPYVQAAIKAWEGLTKNAIDRHGNVHGVCSGSRYSFTSEYYKEDLLTVLNDNHGIGIMMLAGTEVLKLKRWLGEGRP</sequence>
<gene>
    <name evidence="2" type="ORF">ICC18_16880</name>
</gene>
<dbReference type="GO" id="GO:0016787">
    <property type="term" value="F:hydrolase activity"/>
    <property type="evidence" value="ECO:0007669"/>
    <property type="project" value="UniProtKB-KW"/>
</dbReference>
<dbReference type="SUPFAM" id="SSF48208">
    <property type="entry name" value="Six-hairpin glycosidases"/>
    <property type="match status" value="1"/>
</dbReference>
<dbReference type="RefSeq" id="WP_188175591.1">
    <property type="nucleotide sequence ID" value="NZ_JACVVD010000005.1"/>
</dbReference>
<dbReference type="Gene3D" id="1.50.10.10">
    <property type="match status" value="1"/>
</dbReference>